<name>A0A927GYH1_9BACL</name>
<accession>A0A927GYH1</accession>
<dbReference type="InterPro" id="IPR036289">
    <property type="entry name" value="YfhH"/>
</dbReference>
<gene>
    <name evidence="1" type="ORF">IDH45_07905</name>
</gene>
<organism evidence="1 2">
    <name type="scientific">Paenibacillus oceani</name>
    <dbReference type="NCBI Taxonomy" id="2772510"/>
    <lineage>
        <taxon>Bacteria</taxon>
        <taxon>Bacillati</taxon>
        <taxon>Bacillota</taxon>
        <taxon>Bacilli</taxon>
        <taxon>Bacillales</taxon>
        <taxon>Paenibacillaceae</taxon>
        <taxon>Paenibacillus</taxon>
    </lineage>
</organism>
<dbReference type="RefSeq" id="WP_190926299.1">
    <property type="nucleotide sequence ID" value="NZ_JACXJA010000007.1"/>
</dbReference>
<dbReference type="EMBL" id="JACXJA010000007">
    <property type="protein sequence ID" value="MBD2861901.1"/>
    <property type="molecule type" value="Genomic_DNA"/>
</dbReference>
<dbReference type="SUPFAM" id="SSF101697">
    <property type="entry name" value="Hypothetical protein YfhH"/>
    <property type="match status" value="1"/>
</dbReference>
<keyword evidence="2" id="KW-1185">Reference proteome</keyword>
<proteinExistence type="predicted"/>
<dbReference type="Gene3D" id="2.30.30.340">
    <property type="entry name" value="Hypothetical protein YfhH like domains"/>
    <property type="match status" value="1"/>
</dbReference>
<dbReference type="AlphaFoldDB" id="A0A927GYH1"/>
<dbReference type="Pfam" id="PF08838">
    <property type="entry name" value="DUF1811"/>
    <property type="match status" value="1"/>
</dbReference>
<dbReference type="InterPro" id="IPR014938">
    <property type="entry name" value="YfhH-like"/>
</dbReference>
<dbReference type="Gene3D" id="1.10.287.880">
    <property type="entry name" value="Hypothetical protein YfhH domain"/>
    <property type="match status" value="1"/>
</dbReference>
<evidence type="ECO:0000313" key="1">
    <source>
        <dbReference type="EMBL" id="MBD2861901.1"/>
    </source>
</evidence>
<evidence type="ECO:0000313" key="2">
    <source>
        <dbReference type="Proteomes" id="UP000639396"/>
    </source>
</evidence>
<sequence length="107" mass="12488">MKRYSEMNQEELQEQIKLLKRERRRAEFPSQAEMLERKIWMVKAYLLSPESFPPGQYEVEGHSEPFELRYVNGVMAWGKMGDEDEASFLLSMLKPKEASSTAAEKPS</sequence>
<dbReference type="Proteomes" id="UP000639396">
    <property type="component" value="Unassembled WGS sequence"/>
</dbReference>
<comment type="caution">
    <text evidence="1">The sequence shown here is derived from an EMBL/GenBank/DDBJ whole genome shotgun (WGS) entry which is preliminary data.</text>
</comment>
<reference evidence="1" key="1">
    <citation type="submission" date="2020-09" db="EMBL/GenBank/DDBJ databases">
        <title>A novel bacterium of genus Paenibacillus, isolated from South China Sea.</title>
        <authorList>
            <person name="Huang H."/>
            <person name="Mo K."/>
            <person name="Hu Y."/>
        </authorList>
    </citation>
    <scope>NUCLEOTIDE SEQUENCE</scope>
    <source>
        <strain evidence="1">IB182363</strain>
    </source>
</reference>
<protein>
    <submittedName>
        <fullName evidence="1">DUF1811 family protein</fullName>
    </submittedName>
</protein>